<evidence type="ECO:0000256" key="1">
    <source>
        <dbReference type="ARBA" id="ARBA00023015"/>
    </source>
</evidence>
<dbReference type="Gene3D" id="1.10.10.10">
    <property type="entry name" value="Winged helix-like DNA-binding domain superfamily/Winged helix DNA-binding domain"/>
    <property type="match status" value="1"/>
</dbReference>
<dbReference type="InterPro" id="IPR036390">
    <property type="entry name" value="WH_DNA-bd_sf"/>
</dbReference>
<dbReference type="Pfam" id="PF07702">
    <property type="entry name" value="UTRA"/>
    <property type="match status" value="1"/>
</dbReference>
<proteinExistence type="predicted"/>
<dbReference type="InterPro" id="IPR028978">
    <property type="entry name" value="Chorismate_lyase_/UTRA_dom_sf"/>
</dbReference>
<dbReference type="SUPFAM" id="SSF64288">
    <property type="entry name" value="Chorismate lyase-like"/>
    <property type="match status" value="1"/>
</dbReference>
<dbReference type="PANTHER" id="PTHR44846:SF1">
    <property type="entry name" value="MANNOSYL-D-GLYCERATE TRANSPORT_METABOLISM SYSTEM REPRESSOR MNGR-RELATED"/>
    <property type="match status" value="1"/>
</dbReference>
<dbReference type="InterPro" id="IPR000524">
    <property type="entry name" value="Tscrpt_reg_HTH_GntR"/>
</dbReference>
<organism evidence="5 8">
    <name type="scientific">Oenococcus sicerae</name>
    <dbReference type="NCBI Taxonomy" id="2203724"/>
    <lineage>
        <taxon>Bacteria</taxon>
        <taxon>Bacillati</taxon>
        <taxon>Bacillota</taxon>
        <taxon>Bacilli</taxon>
        <taxon>Lactobacillales</taxon>
        <taxon>Lactobacillaceae</taxon>
        <taxon>Oenococcus</taxon>
    </lineage>
</organism>
<reference evidence="5" key="2">
    <citation type="submission" date="2019-01" db="EMBL/GenBank/DDBJ databases">
        <title>Oenococcus sicerae UCMA17102.</title>
        <authorList>
            <person name="Cousin F.J."/>
            <person name="Le Guellec R."/>
            <person name="Cretenet M."/>
        </authorList>
    </citation>
    <scope>NUCLEOTIDE SEQUENCE</scope>
    <source>
        <strain evidence="5">UCMA17102</strain>
    </source>
</reference>
<dbReference type="EMBL" id="SDWY01000003">
    <property type="protein sequence ID" value="MDN6900416.1"/>
    <property type="molecule type" value="Genomic_DNA"/>
</dbReference>
<dbReference type="CDD" id="cd07377">
    <property type="entry name" value="WHTH_GntR"/>
    <property type="match status" value="1"/>
</dbReference>
<dbReference type="InterPro" id="IPR036388">
    <property type="entry name" value="WH-like_DNA-bd_sf"/>
</dbReference>
<keyword evidence="3" id="KW-0804">Transcription</keyword>
<dbReference type="PRINTS" id="PR00035">
    <property type="entry name" value="HTHGNTR"/>
</dbReference>
<dbReference type="InterPro" id="IPR050679">
    <property type="entry name" value="Bact_HTH_transcr_reg"/>
</dbReference>
<sequence length="238" mass="26612">MNTNNMPVFLKISDDIAEKIKNKQFAGGSRLPAERALAEAYKVSRMTLRQAISVLVNQGKLIRKPGSGTYVSDQPTEISENLKGITSFTQIMQSQGKTAKSKFIVFRRHQPTLAEASNLEIGRDEDVITIERVRFGDDEPIAFEIATVPVGLVGNITKSEMSGGLYEYLEERGFQFGKVVQEFSAVIANETVCQRLGLTTGQAALFLRQTSYLTNGKPFEFVSTYYAGDRYRVYLERQ</sequence>
<dbReference type="GO" id="GO:0045892">
    <property type="term" value="P:negative regulation of DNA-templated transcription"/>
    <property type="evidence" value="ECO:0007669"/>
    <property type="project" value="TreeGrafter"/>
</dbReference>
<dbReference type="GO" id="GO:0003700">
    <property type="term" value="F:DNA-binding transcription factor activity"/>
    <property type="evidence" value="ECO:0007669"/>
    <property type="project" value="InterPro"/>
</dbReference>
<evidence type="ECO:0000313" key="5">
    <source>
        <dbReference type="EMBL" id="MDN6900416.1"/>
    </source>
</evidence>
<dbReference type="Gene3D" id="3.40.1410.10">
    <property type="entry name" value="Chorismate lyase-like"/>
    <property type="match status" value="1"/>
</dbReference>
<evidence type="ECO:0000313" key="8">
    <source>
        <dbReference type="Proteomes" id="UP001167919"/>
    </source>
</evidence>
<dbReference type="InterPro" id="IPR011663">
    <property type="entry name" value="UTRA"/>
</dbReference>
<dbReference type="RefSeq" id="WP_128685782.1">
    <property type="nucleotide sequence ID" value="NZ_CP029684.2"/>
</dbReference>
<evidence type="ECO:0000259" key="4">
    <source>
        <dbReference type="PROSITE" id="PS50949"/>
    </source>
</evidence>
<dbReference type="Pfam" id="PF00392">
    <property type="entry name" value="GntR"/>
    <property type="match status" value="1"/>
</dbReference>
<reference evidence="6 7" key="1">
    <citation type="journal article" date="2019" name="Syst. Appl. Microbiol.">
        <title>Oenococcus sicerae sp. nov., isolated from French cider.</title>
        <authorList>
            <person name="Cousin F.J."/>
            <person name="Le Guellec R."/>
            <person name="Chagnot C."/>
            <person name="Goux D."/>
            <person name="Dalmasso M."/>
            <person name="Laplace J.M."/>
            <person name="Cretenet M."/>
        </authorList>
    </citation>
    <scope>NUCLEOTIDE SEQUENCE [LARGE SCALE GENOMIC DNA]</scope>
    <source>
        <strain evidence="6 7">UCMA 15228</strain>
    </source>
</reference>
<dbReference type="Proteomes" id="UP000286907">
    <property type="component" value="Chromosome"/>
</dbReference>
<keyword evidence="7" id="KW-1185">Reference proteome</keyword>
<evidence type="ECO:0000313" key="6">
    <source>
        <dbReference type="EMBL" id="QAS69564.1"/>
    </source>
</evidence>
<dbReference type="AlphaFoldDB" id="A0AAJ1REH1"/>
<evidence type="ECO:0000256" key="3">
    <source>
        <dbReference type="ARBA" id="ARBA00023163"/>
    </source>
</evidence>
<dbReference type="Proteomes" id="UP001167919">
    <property type="component" value="Unassembled WGS sequence"/>
</dbReference>
<evidence type="ECO:0000256" key="2">
    <source>
        <dbReference type="ARBA" id="ARBA00023125"/>
    </source>
</evidence>
<evidence type="ECO:0000313" key="7">
    <source>
        <dbReference type="Proteomes" id="UP000286907"/>
    </source>
</evidence>
<reference evidence="6" key="3">
    <citation type="submission" date="2020-01" db="EMBL/GenBank/DDBJ databases">
        <authorList>
            <person name="Cousin F.J."/>
            <person name="Le Guellec R."/>
            <person name="Cretenet M."/>
        </authorList>
    </citation>
    <scope>NUCLEOTIDE SEQUENCE</scope>
    <source>
        <strain evidence="6">UCMA 15228</strain>
    </source>
</reference>
<dbReference type="GO" id="GO:0003677">
    <property type="term" value="F:DNA binding"/>
    <property type="evidence" value="ECO:0007669"/>
    <property type="project" value="UniProtKB-KW"/>
</dbReference>
<name>A0AAJ1REH1_9LACO</name>
<dbReference type="PROSITE" id="PS50949">
    <property type="entry name" value="HTH_GNTR"/>
    <property type="match status" value="1"/>
</dbReference>
<keyword evidence="2" id="KW-0238">DNA-binding</keyword>
<feature type="domain" description="HTH gntR-type" evidence="4">
    <location>
        <begin position="6"/>
        <end position="74"/>
    </location>
</feature>
<dbReference type="EMBL" id="CP029684">
    <property type="protein sequence ID" value="QAS69564.1"/>
    <property type="molecule type" value="Genomic_DNA"/>
</dbReference>
<accession>A0AAJ1REH1</accession>
<dbReference type="SUPFAM" id="SSF46785">
    <property type="entry name" value="Winged helix' DNA-binding domain"/>
    <property type="match status" value="1"/>
</dbReference>
<keyword evidence="1" id="KW-0805">Transcription regulation</keyword>
<gene>
    <name evidence="6" type="ORF">DLJ48_03005</name>
    <name evidence="5" type="ORF">EVC35_05280</name>
</gene>
<protein>
    <submittedName>
        <fullName evidence="5">GntR family transcriptional regulator</fullName>
    </submittedName>
</protein>
<dbReference type="SMART" id="SM00345">
    <property type="entry name" value="HTH_GNTR"/>
    <property type="match status" value="1"/>
</dbReference>
<dbReference type="PANTHER" id="PTHR44846">
    <property type="entry name" value="MANNOSYL-D-GLYCERATE TRANSPORT/METABOLISM SYSTEM REPRESSOR MNGR-RELATED"/>
    <property type="match status" value="1"/>
</dbReference>
<dbReference type="SMART" id="SM00866">
    <property type="entry name" value="UTRA"/>
    <property type="match status" value="1"/>
</dbReference>
<dbReference type="FunFam" id="1.10.10.10:FF:000079">
    <property type="entry name" value="GntR family transcriptional regulator"/>
    <property type="match status" value="1"/>
</dbReference>